<comment type="cofactor">
    <cofactor evidence="1">
        <name>FMN</name>
        <dbReference type="ChEBI" id="CHEBI:58210"/>
    </cofactor>
</comment>
<evidence type="ECO:0000313" key="10">
    <source>
        <dbReference type="EMBL" id="AMY24159.1"/>
    </source>
</evidence>
<dbReference type="PANTHER" id="PTHR42747">
    <property type="entry name" value="NITRONATE MONOOXYGENASE-RELATED"/>
    <property type="match status" value="1"/>
</dbReference>
<dbReference type="AlphaFoldDB" id="A0A143QMK1"/>
<dbReference type="RefSeq" id="WP_048319492.1">
    <property type="nucleotide sequence ID" value="NZ_CP015220.1"/>
</dbReference>
<evidence type="ECO:0000256" key="4">
    <source>
        <dbReference type="ARBA" id="ARBA00022630"/>
    </source>
</evidence>
<evidence type="ECO:0000256" key="3">
    <source>
        <dbReference type="ARBA" id="ARBA00022575"/>
    </source>
</evidence>
<evidence type="ECO:0000256" key="9">
    <source>
        <dbReference type="ARBA" id="ARBA00049401"/>
    </source>
</evidence>
<comment type="similarity">
    <text evidence="2">Belongs to the nitronate monooxygenase family. NMO class I subfamily.</text>
</comment>
<dbReference type="Pfam" id="PF03060">
    <property type="entry name" value="NMO"/>
    <property type="match status" value="1"/>
</dbReference>
<dbReference type="KEGG" id="rhs:A3Q41_02868"/>
<keyword evidence="3" id="KW-0216">Detoxification</keyword>
<dbReference type="OrthoDB" id="9778912at2"/>
<protein>
    <recommendedName>
        <fullName evidence="8">Propionate 3-nitronate monooxygenase</fullName>
    </recommendedName>
</protein>
<organism evidence="10 11">
    <name type="scientific">Rhodococcoides fascians</name>
    <name type="common">Rhodococcus fascians</name>
    <dbReference type="NCBI Taxonomy" id="1828"/>
    <lineage>
        <taxon>Bacteria</taxon>
        <taxon>Bacillati</taxon>
        <taxon>Actinomycetota</taxon>
        <taxon>Actinomycetes</taxon>
        <taxon>Mycobacteriales</taxon>
        <taxon>Nocardiaceae</taxon>
        <taxon>Rhodococcoides</taxon>
    </lineage>
</organism>
<accession>A0A143QMK1</accession>
<keyword evidence="6 10" id="KW-0560">Oxidoreductase</keyword>
<dbReference type="GO" id="GO:0009636">
    <property type="term" value="P:response to toxic substance"/>
    <property type="evidence" value="ECO:0007669"/>
    <property type="project" value="UniProtKB-KW"/>
</dbReference>
<dbReference type="Gene3D" id="3.20.20.70">
    <property type="entry name" value="Aldolase class I"/>
    <property type="match status" value="1"/>
</dbReference>
<keyword evidence="5" id="KW-0288">FMN</keyword>
<gene>
    <name evidence="10" type="ORF">A3Q41_02868</name>
</gene>
<keyword evidence="7 10" id="KW-0503">Monooxygenase</keyword>
<evidence type="ECO:0000256" key="7">
    <source>
        <dbReference type="ARBA" id="ARBA00023033"/>
    </source>
</evidence>
<evidence type="ECO:0000256" key="2">
    <source>
        <dbReference type="ARBA" id="ARBA00009881"/>
    </source>
</evidence>
<dbReference type="GO" id="GO:0018580">
    <property type="term" value="F:nitronate monooxygenase activity"/>
    <property type="evidence" value="ECO:0007669"/>
    <property type="project" value="InterPro"/>
</dbReference>
<dbReference type="PATRIC" id="fig|1653479.3.peg.2900"/>
<evidence type="ECO:0000256" key="6">
    <source>
        <dbReference type="ARBA" id="ARBA00023002"/>
    </source>
</evidence>
<sequence length="342" mass="35781">MFRYESLQVPIVGAPMAGGPTTPDLVAAVRNPGGLGFLAAGYLTPERLTADIVAVRGAGIETFGVNLFVPEDGQVVDTEDIARYRALLQPYADDLGVELPADSTLAENIDDYWEEKLVIVVVEAIPVVSFTFGCPSADIIARLHEAGSAVTVTVTNEEDARAAVDAGADSLCVQGPDAGGHRSTFRIDAESSDIALDELIPAIRRAVSVPLVAAGGITTASDVRRVLGYGAVAAQVGTALLRSPEAGTKPAHAAALVDPRFTETVVTRAFSGRPARALRNKFIDRFDTGSSRQYPAVNTLTGGIRKAAANDPHCINLWAGAGHRSASADPAARIIEELASEL</sequence>
<dbReference type="CDD" id="cd04730">
    <property type="entry name" value="NPD_like"/>
    <property type="match status" value="1"/>
</dbReference>
<dbReference type="InterPro" id="IPR013785">
    <property type="entry name" value="Aldolase_TIM"/>
</dbReference>
<dbReference type="SUPFAM" id="SSF51412">
    <property type="entry name" value="Inosine monophosphate dehydrogenase (IMPDH)"/>
    <property type="match status" value="1"/>
</dbReference>
<keyword evidence="11" id="KW-1185">Reference proteome</keyword>
<evidence type="ECO:0000256" key="8">
    <source>
        <dbReference type="ARBA" id="ARBA00031155"/>
    </source>
</evidence>
<dbReference type="InterPro" id="IPR004136">
    <property type="entry name" value="NMO"/>
</dbReference>
<dbReference type="InterPro" id="IPR001295">
    <property type="entry name" value="Dihydroorotate_DH_CS"/>
</dbReference>
<evidence type="ECO:0000256" key="1">
    <source>
        <dbReference type="ARBA" id="ARBA00001917"/>
    </source>
</evidence>
<name>A0A143QMK1_RHOFA</name>
<reference evidence="11" key="2">
    <citation type="submission" date="2016-04" db="EMBL/GenBank/DDBJ databases">
        <title>Complete Genome and Plasmid Sequences for Rhodococcus fascians D188 and Draft Sequences for Rhodococcus spp. Isolates PBTS 1 and PBTS 2.</title>
        <authorList>
            <person name="Stamer R."/>
            <person name="Vereecke D."/>
            <person name="Zhang Y."/>
            <person name="Schilkey F."/>
            <person name="Devitt N."/>
            <person name="Randall J."/>
        </authorList>
    </citation>
    <scope>NUCLEOTIDE SEQUENCE [LARGE SCALE GENOMIC DNA]</scope>
    <source>
        <strain evidence="11">PBTS2</strain>
    </source>
</reference>
<evidence type="ECO:0000313" key="11">
    <source>
        <dbReference type="Proteomes" id="UP000076038"/>
    </source>
</evidence>
<dbReference type="EMBL" id="CP015220">
    <property type="protein sequence ID" value="AMY24159.1"/>
    <property type="molecule type" value="Genomic_DNA"/>
</dbReference>
<dbReference type="PANTHER" id="PTHR42747:SF3">
    <property type="entry name" value="NITRONATE MONOOXYGENASE-RELATED"/>
    <property type="match status" value="1"/>
</dbReference>
<keyword evidence="4" id="KW-0285">Flavoprotein</keyword>
<proteinExistence type="inferred from homology"/>
<dbReference type="Proteomes" id="UP000076038">
    <property type="component" value="Chromosome"/>
</dbReference>
<dbReference type="GO" id="GO:0006207">
    <property type="term" value="P:'de novo' pyrimidine nucleobase biosynthetic process"/>
    <property type="evidence" value="ECO:0007669"/>
    <property type="project" value="InterPro"/>
</dbReference>
<dbReference type="PROSITE" id="PS00912">
    <property type="entry name" value="DHODEHASE_2"/>
    <property type="match status" value="1"/>
</dbReference>
<reference evidence="10 11" key="1">
    <citation type="journal article" date="2016" name="Genome Announc.">
        <title>Complete Genome and Plasmid Sequences for Rhodococcus fascians D188 and Draft Sequences for Rhodococcus Isolates PBTS 1 and PBTS 2.</title>
        <authorList>
            <person name="Stamler R.A."/>
            <person name="Vereecke D."/>
            <person name="Zhang Y."/>
            <person name="Schilkey F."/>
            <person name="Devitt N."/>
            <person name="Randall J.J."/>
        </authorList>
    </citation>
    <scope>NUCLEOTIDE SEQUENCE [LARGE SCALE GENOMIC DNA]</scope>
    <source>
        <strain evidence="10 11">PBTS2</strain>
    </source>
</reference>
<evidence type="ECO:0000256" key="5">
    <source>
        <dbReference type="ARBA" id="ARBA00022643"/>
    </source>
</evidence>
<comment type="catalytic activity">
    <reaction evidence="9">
        <text>3 propionate 3-nitronate + 3 O2 + H2O = 3 3-oxopropanoate + 2 nitrate + nitrite + H2O2 + 3 H(+)</text>
        <dbReference type="Rhea" id="RHEA:57332"/>
        <dbReference type="ChEBI" id="CHEBI:15377"/>
        <dbReference type="ChEBI" id="CHEBI:15378"/>
        <dbReference type="ChEBI" id="CHEBI:15379"/>
        <dbReference type="ChEBI" id="CHEBI:16240"/>
        <dbReference type="ChEBI" id="CHEBI:16301"/>
        <dbReference type="ChEBI" id="CHEBI:17632"/>
        <dbReference type="ChEBI" id="CHEBI:33190"/>
        <dbReference type="ChEBI" id="CHEBI:136067"/>
    </reaction>
</comment>
<dbReference type="GO" id="GO:0016627">
    <property type="term" value="F:oxidoreductase activity, acting on the CH-CH group of donors"/>
    <property type="evidence" value="ECO:0007669"/>
    <property type="project" value="InterPro"/>
</dbReference>